<dbReference type="PROSITE" id="PS51257">
    <property type="entry name" value="PROKAR_LIPOPROTEIN"/>
    <property type="match status" value="1"/>
</dbReference>
<dbReference type="OrthoDB" id="1013900at2"/>
<dbReference type="EMBL" id="CP013355">
    <property type="protein sequence ID" value="AMC10897.1"/>
    <property type="molecule type" value="Genomic_DNA"/>
</dbReference>
<dbReference type="RefSeq" id="WP_068207545.1">
    <property type="nucleotide sequence ID" value="NZ_CP013355.1"/>
</dbReference>
<dbReference type="AlphaFoldDB" id="A0A109RNT1"/>
<feature type="chain" id="PRO_5007140387" description="Spondin domain-containing protein" evidence="1">
    <location>
        <begin position="22"/>
        <end position="412"/>
    </location>
</feature>
<evidence type="ECO:0000313" key="4">
    <source>
        <dbReference type="Proteomes" id="UP000059672"/>
    </source>
</evidence>
<dbReference type="PATRIC" id="fig|1622118.3.peg.1326"/>
<reference evidence="3 4" key="2">
    <citation type="journal article" date="2016" name="Int. J. Syst. Evol. Microbiol.">
        <title>Lutibacter profundi sp. nov., isolated from a deep-sea hydrothermal system on the Arctic Mid-Ocean Ridge and emended description of the genus Lutibacter.</title>
        <authorList>
            <person name="Le Moine Bauer S."/>
            <person name="Roalkvam I."/>
            <person name="Steen I.H."/>
            <person name="Dahle H."/>
        </authorList>
    </citation>
    <scope>NUCLEOTIDE SEQUENCE [LARGE SCALE GENOMIC DNA]</scope>
    <source>
        <strain evidence="3 4">LP1</strain>
    </source>
</reference>
<dbReference type="Proteomes" id="UP000059672">
    <property type="component" value="Chromosome"/>
</dbReference>
<protein>
    <recommendedName>
        <fullName evidence="2">Spondin domain-containing protein</fullName>
    </recommendedName>
</protein>
<dbReference type="Gene3D" id="2.60.40.2130">
    <property type="entry name" value="F-spondin domain"/>
    <property type="match status" value="3"/>
</dbReference>
<accession>A0A109RNT1</accession>
<dbReference type="Pfam" id="PF06468">
    <property type="entry name" value="Spond_N"/>
    <property type="match status" value="1"/>
</dbReference>
<gene>
    <name evidence="3" type="ORF">Lupro_06400</name>
</gene>
<organism evidence="3 4">
    <name type="scientific">Lutibacter profundi</name>
    <dbReference type="NCBI Taxonomy" id="1622118"/>
    <lineage>
        <taxon>Bacteria</taxon>
        <taxon>Pseudomonadati</taxon>
        <taxon>Bacteroidota</taxon>
        <taxon>Flavobacteriia</taxon>
        <taxon>Flavobacteriales</taxon>
        <taxon>Flavobacteriaceae</taxon>
        <taxon>Lutibacter</taxon>
    </lineage>
</organism>
<evidence type="ECO:0000313" key="3">
    <source>
        <dbReference type="EMBL" id="AMC10897.1"/>
    </source>
</evidence>
<sequence length="412" mass="43806">MKRIFKLLSIALLLTFIVSCNDDEDNLISKSFTVTIENVFEVKDYFNSGTISESGIAPGTSTSFSFNAGKGHYLQFGTMFVKSNDLFYAPSDTGIALYDSNGNATTGNITSQIKLWDAGTEVNETPGMGTNQPINQSGPNTGTDENGSVHIVNDGFTYPSIEDVISVMITHDGGTLFTVTINNISDTSTLDTPLAPGTWVVHSENQKPMFTEGNTASLGLEKLAEDGDNATMDTNLSSKSGFVSPFAPGAYSIGTINEIFTTRNTANTALENLAEDGNPSGFMNIFNTPKGSSSAGALFPNNSYSFTFTANEGDSLSFGLMLVQSNDWFFGIDNITLFPNGIALSGDITNIIKLYDVGTEVDEFAGAGNNQPVRQTGANVGDSENGNVIEESNFSANVPTISTMIKVSITSN</sequence>
<dbReference type="STRING" id="1622118.Lupro_06400"/>
<proteinExistence type="predicted"/>
<name>A0A109RNT1_9FLAO</name>
<evidence type="ECO:0000259" key="2">
    <source>
        <dbReference type="Pfam" id="PF06468"/>
    </source>
</evidence>
<keyword evidence="1" id="KW-0732">Signal</keyword>
<dbReference type="InterPro" id="IPR038678">
    <property type="entry name" value="Spondin_N_sf"/>
</dbReference>
<evidence type="ECO:0000256" key="1">
    <source>
        <dbReference type="SAM" id="SignalP"/>
    </source>
</evidence>
<keyword evidence="4" id="KW-1185">Reference proteome</keyword>
<reference evidence="4" key="1">
    <citation type="submission" date="2015-12" db="EMBL/GenBank/DDBJ databases">
        <title>Complete genome sequence of Lutibacter profundus strain LP1.</title>
        <authorList>
            <person name="Wissuwa J."/>
            <person name="Le Moine Bauer S."/>
            <person name="Stokke R."/>
            <person name="Dahle H."/>
            <person name="Steen I.H."/>
        </authorList>
    </citation>
    <scope>NUCLEOTIDE SEQUENCE [LARGE SCALE GENOMIC DNA]</scope>
    <source>
        <strain evidence="4">LP1</strain>
    </source>
</reference>
<feature type="domain" description="Spondin" evidence="2">
    <location>
        <begin position="202"/>
        <end position="360"/>
    </location>
</feature>
<dbReference type="InterPro" id="IPR009465">
    <property type="entry name" value="Spondin_N"/>
</dbReference>
<feature type="signal peptide" evidence="1">
    <location>
        <begin position="1"/>
        <end position="21"/>
    </location>
</feature>
<dbReference type="NCBIfam" id="NF038123">
    <property type="entry name" value="NF038123_dom"/>
    <property type="match status" value="3"/>
</dbReference>
<dbReference type="KEGG" id="lut:Lupro_06400"/>